<evidence type="ECO:0000259" key="3">
    <source>
        <dbReference type="PROSITE" id="PS50158"/>
    </source>
</evidence>
<dbReference type="OrthoDB" id="430476at2759"/>
<dbReference type="Proteomes" id="UP000000305">
    <property type="component" value="Unassembled WGS sequence"/>
</dbReference>
<keyword evidence="1" id="KW-0479">Metal-binding</keyword>
<keyword evidence="1" id="KW-0863">Zinc-finger</keyword>
<dbReference type="PANTHER" id="PTHR33223:SF6">
    <property type="entry name" value="CCHC-TYPE DOMAIN-CONTAINING PROTEIN"/>
    <property type="match status" value="1"/>
</dbReference>
<dbReference type="Pfam" id="PF00098">
    <property type="entry name" value="zf-CCHC"/>
    <property type="match status" value="1"/>
</dbReference>
<dbReference type="KEGG" id="dpx:DAPPUDRAFT_116883"/>
<dbReference type="PhylomeDB" id="E9HQV1"/>
<dbReference type="Pfam" id="PF03732">
    <property type="entry name" value="Retrotrans_gag"/>
    <property type="match status" value="1"/>
</dbReference>
<dbReference type="HOGENOM" id="CLU_019800_0_0_1"/>
<dbReference type="SMART" id="SM00343">
    <property type="entry name" value="ZnF_C2HC"/>
    <property type="match status" value="1"/>
</dbReference>
<dbReference type="PANTHER" id="PTHR33223">
    <property type="entry name" value="CCHC-TYPE DOMAIN-CONTAINING PROTEIN"/>
    <property type="match status" value="1"/>
</dbReference>
<dbReference type="Gene3D" id="4.10.60.10">
    <property type="entry name" value="Zinc finger, CCHC-type"/>
    <property type="match status" value="1"/>
</dbReference>
<feature type="coiled-coil region" evidence="2">
    <location>
        <begin position="341"/>
        <end position="389"/>
    </location>
</feature>
<sequence>MTTPTLPSSDTSFSVLNESLIGEVDLNEDQYTNSLPHDVLQIREKFLLEWNSLIKLSQDVASDSSSTRRVTRSEILAKKKDISSKVYNSLKQYTYELFKKELGGSQYITGDARDKVIANLTTYLTQIKADPLVFNPIVQEIKTAHSKEVDFRTKAFKLFKRELLFKQIYLENYAKSLETQVDNQKDRTAKEVDKVRGEFSRKLADALVENTRLTAEIDDSTRANYLSKNLITDLEEKLKTQTGSDDKTLILTKTELESTKQEVEVHKNTISDLNKVIDKLKEDTKDTVAQLTHNYKLLSDEHESLKNACTTTDSEVITLTKANAQLTTQLNQIINVDLANLAILTDQNVQLTAQLTKLQQDVATKQESVESLRHNNQTLTNDIAALQLQLTLQQVQTVRSGLRATTPNPDDVPVTKSHLRELYSQDERKSIPVFKGKRGEQLINNWLKDAERVAQSAGWTPRDKIKYFSDRLRGDAADWHSDYMDRATNRDDYDAWEKALINRFLTESEVENLRKQLNELRQGPEQSTQTFVSRLNHLYDIIHGKEIVIDEAIAPPEAIELARSLRKIRGEAKQKILLKGILPAIKKVVWTRIGVDSSYEDVCEITYAAETIVNRMEQNEDKSLQATIAGISAHEDEQDVELFRQKTKLSKLEKQMAVLKINPTTPQEAPEVALPTVAITEAYNRHRSPSGNYNNQRDYRTRRDIECYACGKRGHYARECRTNPPETPQQRQ</sequence>
<dbReference type="InterPro" id="IPR001878">
    <property type="entry name" value="Znf_CCHC"/>
</dbReference>
<evidence type="ECO:0000313" key="4">
    <source>
        <dbReference type="EMBL" id="EFX65884.1"/>
    </source>
</evidence>
<dbReference type="InParanoid" id="E9HQV1"/>
<dbReference type="InterPro" id="IPR036875">
    <property type="entry name" value="Znf_CCHC_sf"/>
</dbReference>
<feature type="domain" description="CCHC-type" evidence="3">
    <location>
        <begin position="707"/>
        <end position="721"/>
    </location>
</feature>
<dbReference type="PROSITE" id="PS50158">
    <property type="entry name" value="ZF_CCHC"/>
    <property type="match status" value="1"/>
</dbReference>
<evidence type="ECO:0000313" key="5">
    <source>
        <dbReference type="Proteomes" id="UP000000305"/>
    </source>
</evidence>
<dbReference type="GO" id="GO:0008270">
    <property type="term" value="F:zinc ion binding"/>
    <property type="evidence" value="ECO:0007669"/>
    <property type="project" value="UniProtKB-KW"/>
</dbReference>
<dbReference type="EMBL" id="GL732726">
    <property type="protein sequence ID" value="EFX65884.1"/>
    <property type="molecule type" value="Genomic_DNA"/>
</dbReference>
<evidence type="ECO:0000256" key="1">
    <source>
        <dbReference type="PROSITE-ProRule" id="PRU00047"/>
    </source>
</evidence>
<feature type="coiled-coil region" evidence="2">
    <location>
        <begin position="256"/>
        <end position="308"/>
    </location>
</feature>
<dbReference type="AlphaFoldDB" id="E9HQV1"/>
<evidence type="ECO:0000256" key="2">
    <source>
        <dbReference type="SAM" id="Coils"/>
    </source>
</evidence>
<keyword evidence="1" id="KW-0862">Zinc</keyword>
<proteinExistence type="predicted"/>
<organism evidence="4 5">
    <name type="scientific">Daphnia pulex</name>
    <name type="common">Water flea</name>
    <dbReference type="NCBI Taxonomy" id="6669"/>
    <lineage>
        <taxon>Eukaryota</taxon>
        <taxon>Metazoa</taxon>
        <taxon>Ecdysozoa</taxon>
        <taxon>Arthropoda</taxon>
        <taxon>Crustacea</taxon>
        <taxon>Branchiopoda</taxon>
        <taxon>Diplostraca</taxon>
        <taxon>Cladocera</taxon>
        <taxon>Anomopoda</taxon>
        <taxon>Daphniidae</taxon>
        <taxon>Daphnia</taxon>
    </lineage>
</organism>
<name>E9HQV1_DAPPU</name>
<dbReference type="GO" id="GO:0003676">
    <property type="term" value="F:nucleic acid binding"/>
    <property type="evidence" value="ECO:0007669"/>
    <property type="project" value="InterPro"/>
</dbReference>
<keyword evidence="5" id="KW-1185">Reference proteome</keyword>
<dbReference type="InterPro" id="IPR005162">
    <property type="entry name" value="Retrotrans_gag_dom"/>
</dbReference>
<protein>
    <recommendedName>
        <fullName evidence="3">CCHC-type domain-containing protein</fullName>
    </recommendedName>
</protein>
<accession>E9HQV1</accession>
<reference evidence="4 5" key="1">
    <citation type="journal article" date="2011" name="Science">
        <title>The ecoresponsive genome of Daphnia pulex.</title>
        <authorList>
            <person name="Colbourne J.K."/>
            <person name="Pfrender M.E."/>
            <person name="Gilbert D."/>
            <person name="Thomas W.K."/>
            <person name="Tucker A."/>
            <person name="Oakley T.H."/>
            <person name="Tokishita S."/>
            <person name="Aerts A."/>
            <person name="Arnold G.J."/>
            <person name="Basu M.K."/>
            <person name="Bauer D.J."/>
            <person name="Caceres C.E."/>
            <person name="Carmel L."/>
            <person name="Casola C."/>
            <person name="Choi J.H."/>
            <person name="Detter J.C."/>
            <person name="Dong Q."/>
            <person name="Dusheyko S."/>
            <person name="Eads B.D."/>
            <person name="Frohlich T."/>
            <person name="Geiler-Samerotte K.A."/>
            <person name="Gerlach D."/>
            <person name="Hatcher P."/>
            <person name="Jogdeo S."/>
            <person name="Krijgsveld J."/>
            <person name="Kriventseva E.V."/>
            <person name="Kultz D."/>
            <person name="Laforsch C."/>
            <person name="Lindquist E."/>
            <person name="Lopez J."/>
            <person name="Manak J.R."/>
            <person name="Muller J."/>
            <person name="Pangilinan J."/>
            <person name="Patwardhan R.P."/>
            <person name="Pitluck S."/>
            <person name="Pritham E.J."/>
            <person name="Rechtsteiner A."/>
            <person name="Rho M."/>
            <person name="Rogozin I.B."/>
            <person name="Sakarya O."/>
            <person name="Salamov A."/>
            <person name="Schaack S."/>
            <person name="Shapiro H."/>
            <person name="Shiga Y."/>
            <person name="Skalitzky C."/>
            <person name="Smith Z."/>
            <person name="Souvorov A."/>
            <person name="Sung W."/>
            <person name="Tang Z."/>
            <person name="Tsuchiya D."/>
            <person name="Tu H."/>
            <person name="Vos H."/>
            <person name="Wang M."/>
            <person name="Wolf Y.I."/>
            <person name="Yamagata H."/>
            <person name="Yamada T."/>
            <person name="Ye Y."/>
            <person name="Shaw J.R."/>
            <person name="Andrews J."/>
            <person name="Crease T.J."/>
            <person name="Tang H."/>
            <person name="Lucas S.M."/>
            <person name="Robertson H.M."/>
            <person name="Bork P."/>
            <person name="Koonin E.V."/>
            <person name="Zdobnov E.M."/>
            <person name="Grigoriev I.V."/>
            <person name="Lynch M."/>
            <person name="Boore J.L."/>
        </authorList>
    </citation>
    <scope>NUCLEOTIDE SEQUENCE [LARGE SCALE GENOMIC DNA]</scope>
</reference>
<keyword evidence="2" id="KW-0175">Coiled coil</keyword>
<dbReference type="SUPFAM" id="SSF57756">
    <property type="entry name" value="Retrovirus zinc finger-like domains"/>
    <property type="match status" value="1"/>
</dbReference>
<gene>
    <name evidence="4" type="ORF">DAPPUDRAFT_116883</name>
</gene>